<gene>
    <name evidence="6" type="ORF">IMZ08_03345</name>
</gene>
<name>A0ABR9QF36_9BACI</name>
<dbReference type="RefSeq" id="WP_193534568.1">
    <property type="nucleotide sequence ID" value="NZ_JADCLJ010000007.1"/>
</dbReference>
<keyword evidence="2" id="KW-0378">Hydrolase</keyword>
<dbReference type="PRINTS" id="PR00834">
    <property type="entry name" value="PROTEASES2C"/>
</dbReference>
<evidence type="ECO:0000313" key="7">
    <source>
        <dbReference type="Proteomes" id="UP001516662"/>
    </source>
</evidence>
<evidence type="ECO:0000259" key="5">
    <source>
        <dbReference type="Pfam" id="PF18058"/>
    </source>
</evidence>
<evidence type="ECO:0000256" key="3">
    <source>
        <dbReference type="ARBA" id="ARBA00022825"/>
    </source>
</evidence>
<dbReference type="InterPro" id="IPR041378">
    <property type="entry name" value="S-layer_SbsC_C"/>
</dbReference>
<dbReference type="Pfam" id="PF13365">
    <property type="entry name" value="Trypsin_2"/>
    <property type="match status" value="1"/>
</dbReference>
<sequence>MKRFSSILLVVILLASTLLSVGKPVSAADRYKDAEQLVQIAERFAGALKWEISLEYRQTKYSKDPITYPNMTLYNQTKLAMINAQNALKYLSSSQKVPLEKRLQENVTIHFTRTQAYIDAITSGRKIIDKTQAYYSLYGLNPADDQTEQAYHDLSSEIRKQAILLYRVYGKSTRDAILEKFKTPGENARQATKFAISTKIEIDKLSKLLQNNASSATIEQQATIVRNLLNEISNLQVQSSLNTKFISVYTNSTLTPSTLPTLTLKDIIKFEKSVVMIEVYDENDEYLGQGSGFVVGKSLIATNYHVIEGAKYIEVLSDTGEVIAIEGVAHYDYDKDLALLKTSKVMSLTPLSLGTAAILQKGDPIVTIGSPEGLINTVSTGIISGLRDYEYDGFTQKFIQFSAPITYGSSGGPLFTMDGMVVGINTFGYGDGNLNFAVIIDEIKSVINDLNKLQHSSIVVIPYSDLPVSQEEYPVAEETPVTGETGAFDPGKMHLKDLVRDSVIHPTLPSIYFLNENKDLVELNYETGGERRITFNLVPERLYFANNEIYVTLLKGAHDSTWWDENQEGAIAIVDAESFLLSDQFNIDLDPYDIVADSQSIYVTSGSGQWTSMKSYDRETLLETSRVNIRQQSYLELHPNEDKLYAITTDSSPRNMEMFRIVNGVLSGGSTRSPYHGTYPQNVNYAISPDGKYIFNGSGVVFYASDSNETNMHYVTKLYHSFSEITFGLENNQFFTSTKNSLDIYDYTTMQRVKRYEMDSDIHRMFYRNGQLIVISKETVFNLPKYAVSVYDVVGNEIY</sequence>
<dbReference type="Proteomes" id="UP001516662">
    <property type="component" value="Unassembled WGS sequence"/>
</dbReference>
<dbReference type="InterPro" id="IPR001940">
    <property type="entry name" value="Peptidase_S1C"/>
</dbReference>
<organism evidence="6 7">
    <name type="scientific">Litchfieldia luteola</name>
    <dbReference type="NCBI Taxonomy" id="682179"/>
    <lineage>
        <taxon>Bacteria</taxon>
        <taxon>Bacillati</taxon>
        <taxon>Bacillota</taxon>
        <taxon>Bacilli</taxon>
        <taxon>Bacillales</taxon>
        <taxon>Bacillaceae</taxon>
        <taxon>Litchfieldia</taxon>
    </lineage>
</organism>
<keyword evidence="1" id="KW-0645">Protease</keyword>
<keyword evidence="7" id="KW-1185">Reference proteome</keyword>
<dbReference type="PANTHER" id="PTHR43343">
    <property type="entry name" value="PEPTIDASE S12"/>
    <property type="match status" value="1"/>
</dbReference>
<feature type="signal peptide" evidence="4">
    <location>
        <begin position="1"/>
        <end position="27"/>
    </location>
</feature>
<dbReference type="EMBL" id="JADCLJ010000007">
    <property type="protein sequence ID" value="MBE4907092.1"/>
    <property type="molecule type" value="Genomic_DNA"/>
</dbReference>
<protein>
    <submittedName>
        <fullName evidence="6">Trypsin-like peptidase domain-containing protein</fullName>
    </submittedName>
</protein>
<evidence type="ECO:0000256" key="1">
    <source>
        <dbReference type="ARBA" id="ARBA00022670"/>
    </source>
</evidence>
<dbReference type="Pfam" id="PF18058">
    <property type="entry name" value="SbsC_C"/>
    <property type="match status" value="1"/>
</dbReference>
<comment type="caution">
    <text evidence="6">The sequence shown here is derived from an EMBL/GenBank/DDBJ whole genome shotgun (WGS) entry which is preliminary data.</text>
</comment>
<dbReference type="InterPro" id="IPR051201">
    <property type="entry name" value="Chloro_Bact_Ser_Proteases"/>
</dbReference>
<dbReference type="Gene3D" id="2.40.10.120">
    <property type="match status" value="1"/>
</dbReference>
<feature type="chain" id="PRO_5045047255" evidence="4">
    <location>
        <begin position="28"/>
        <end position="799"/>
    </location>
</feature>
<keyword evidence="3" id="KW-0720">Serine protease</keyword>
<keyword evidence="4" id="KW-0732">Signal</keyword>
<accession>A0ABR9QF36</accession>
<evidence type="ECO:0000256" key="4">
    <source>
        <dbReference type="SAM" id="SignalP"/>
    </source>
</evidence>
<evidence type="ECO:0000313" key="6">
    <source>
        <dbReference type="EMBL" id="MBE4907092.1"/>
    </source>
</evidence>
<proteinExistence type="predicted"/>
<evidence type="ECO:0000256" key="2">
    <source>
        <dbReference type="ARBA" id="ARBA00022801"/>
    </source>
</evidence>
<dbReference type="SUPFAM" id="SSF69304">
    <property type="entry name" value="Tricorn protease N-terminal domain"/>
    <property type="match status" value="1"/>
</dbReference>
<dbReference type="Gene3D" id="1.20.58.780">
    <property type="match status" value="1"/>
</dbReference>
<reference evidence="6 7" key="1">
    <citation type="submission" date="2020-10" db="EMBL/GenBank/DDBJ databases">
        <title>Bacillus sp. HD4P25, an endophyte from a halophyte.</title>
        <authorList>
            <person name="Sun J.-Q."/>
        </authorList>
    </citation>
    <scope>NUCLEOTIDE SEQUENCE [LARGE SCALE GENOMIC DNA]</scope>
    <source>
        <strain evidence="6 7">YIM 93174</strain>
    </source>
</reference>
<dbReference type="SUPFAM" id="SSF50494">
    <property type="entry name" value="Trypsin-like serine proteases"/>
    <property type="match status" value="1"/>
</dbReference>
<dbReference type="PANTHER" id="PTHR43343:SF3">
    <property type="entry name" value="PROTEASE DO-LIKE 8, CHLOROPLASTIC"/>
    <property type="match status" value="1"/>
</dbReference>
<dbReference type="InterPro" id="IPR009003">
    <property type="entry name" value="Peptidase_S1_PA"/>
</dbReference>
<feature type="domain" description="SbsC C-terminal" evidence="5">
    <location>
        <begin position="49"/>
        <end position="186"/>
    </location>
</feature>